<evidence type="ECO:0000256" key="3">
    <source>
        <dbReference type="ARBA" id="ARBA00022741"/>
    </source>
</evidence>
<evidence type="ECO:0000256" key="1">
    <source>
        <dbReference type="ARBA" id="ARBA00005715"/>
    </source>
</evidence>
<dbReference type="GO" id="GO:0016301">
    <property type="term" value="F:kinase activity"/>
    <property type="evidence" value="ECO:0007669"/>
    <property type="project" value="UniProtKB-KW"/>
</dbReference>
<dbReference type="InterPro" id="IPR031475">
    <property type="entry name" value="NBD_C"/>
</dbReference>
<evidence type="ECO:0000256" key="4">
    <source>
        <dbReference type="ARBA" id="ARBA00022777"/>
    </source>
</evidence>
<dbReference type="RefSeq" id="WP_140453870.1">
    <property type="nucleotide sequence ID" value="NZ_VFRP01000007.1"/>
</dbReference>
<keyword evidence="2" id="KW-0808">Transferase</keyword>
<dbReference type="OrthoDB" id="9778478at2"/>
<dbReference type="InterPro" id="IPR010737">
    <property type="entry name" value="4-carb_acid_sugar_kinase_N"/>
</dbReference>
<dbReference type="Gene3D" id="3.40.980.20">
    <property type="entry name" value="Four-carbon acid sugar kinase, nucleotide binding domain"/>
    <property type="match status" value="1"/>
</dbReference>
<feature type="domain" description="Four-carbon acid sugar kinase N-terminal" evidence="7">
    <location>
        <begin position="4"/>
        <end position="132"/>
    </location>
</feature>
<keyword evidence="3" id="KW-0547">Nucleotide-binding</keyword>
<evidence type="ECO:0000256" key="5">
    <source>
        <dbReference type="ARBA" id="ARBA00022840"/>
    </source>
</evidence>
<dbReference type="Proteomes" id="UP000319255">
    <property type="component" value="Unassembled WGS sequence"/>
</dbReference>
<gene>
    <name evidence="9" type="ORF">FJM51_09345</name>
</gene>
<evidence type="ECO:0000259" key="8">
    <source>
        <dbReference type="Pfam" id="PF17042"/>
    </source>
</evidence>
<evidence type="ECO:0000256" key="2">
    <source>
        <dbReference type="ARBA" id="ARBA00022679"/>
    </source>
</evidence>
<comment type="similarity">
    <text evidence="1">Belongs to the four-carbon acid sugar kinase family.</text>
</comment>
<evidence type="ECO:0000313" key="10">
    <source>
        <dbReference type="Proteomes" id="UP000319255"/>
    </source>
</evidence>
<reference evidence="9 10" key="1">
    <citation type="submission" date="2019-06" db="EMBL/GenBank/DDBJ databases">
        <title>A novel bacterium of genus Amaricoccus, isolated from marine sediment.</title>
        <authorList>
            <person name="Huang H."/>
            <person name="Mo K."/>
            <person name="Hu Y."/>
        </authorList>
    </citation>
    <scope>NUCLEOTIDE SEQUENCE [LARGE SCALE GENOMIC DNA]</scope>
    <source>
        <strain evidence="9 10">HB172011</strain>
    </source>
</reference>
<evidence type="ECO:0000256" key="6">
    <source>
        <dbReference type="ARBA" id="ARBA00023277"/>
    </source>
</evidence>
<keyword evidence="6" id="KW-0119">Carbohydrate metabolism</keyword>
<name>A0A501WTJ8_9RHOB</name>
<dbReference type="Pfam" id="PF17042">
    <property type="entry name" value="NBD_C"/>
    <property type="match status" value="1"/>
</dbReference>
<feature type="domain" description="Four-carbon acid sugar kinase nucleotide binding" evidence="8">
    <location>
        <begin position="264"/>
        <end position="340"/>
    </location>
</feature>
<dbReference type="GO" id="GO:0005524">
    <property type="term" value="F:ATP binding"/>
    <property type="evidence" value="ECO:0007669"/>
    <property type="project" value="UniProtKB-KW"/>
</dbReference>
<dbReference type="InterPro" id="IPR037051">
    <property type="entry name" value="4-carb_acid_sugar_kinase_N_sf"/>
</dbReference>
<keyword evidence="4" id="KW-0418">Kinase</keyword>
<evidence type="ECO:0000313" key="9">
    <source>
        <dbReference type="EMBL" id="TPE51434.1"/>
    </source>
</evidence>
<accession>A0A501WTJ8</accession>
<dbReference type="SUPFAM" id="SSF142764">
    <property type="entry name" value="YgbK-like"/>
    <property type="match status" value="1"/>
</dbReference>
<dbReference type="AlphaFoldDB" id="A0A501WTJ8"/>
<dbReference type="Pfam" id="PF07005">
    <property type="entry name" value="SBD_N"/>
    <property type="match status" value="1"/>
</dbReference>
<dbReference type="InterPro" id="IPR042213">
    <property type="entry name" value="NBD_C_sf"/>
</dbReference>
<keyword evidence="10" id="KW-1185">Reference proteome</keyword>
<comment type="caution">
    <text evidence="9">The sequence shown here is derived from an EMBL/GenBank/DDBJ whole genome shotgun (WGS) entry which is preliminary data.</text>
</comment>
<protein>
    <recommendedName>
        <fullName evidence="11">Four-carbon acid sugar kinase family protein</fullName>
    </recommendedName>
</protein>
<evidence type="ECO:0000259" key="7">
    <source>
        <dbReference type="Pfam" id="PF07005"/>
    </source>
</evidence>
<dbReference type="Gene3D" id="3.40.50.10840">
    <property type="entry name" value="Putative sugar-binding, N-terminal domain"/>
    <property type="match status" value="1"/>
</dbReference>
<evidence type="ECO:0008006" key="11">
    <source>
        <dbReference type="Google" id="ProtNLM"/>
    </source>
</evidence>
<sequence>MRVLMIADDLTGALDSAAALTGAGLRCVVARRPEDVPAALAEAPEVLAVSTASREGSEAGARAAVARALAAVGPLPEIVFKKVDSRLKGHVAAEVAALARAAGRGRALVAPAIPAQGRFVAEGALIGTGVPVPIDVAGRLAGSGLALDVPETRDEAGLDAALERALDGPPALLVGAAGLAAALARRLAPGAWAVPAPELEAPILLAIGSHDPITVAQVGRLAATGRVAMATAPDGACPAPAPEAARLVRLTPVEGRPFDPRAAGARFAEGIAGLARARGIRTLVGCGGETADAVLGALGQGVLTIEGEILPGMPVSTLPLGGRRVKLVTKSGGFGDADALVSIVGAAARPREGVR</sequence>
<proteinExistence type="inferred from homology"/>
<keyword evidence="5" id="KW-0067">ATP-binding</keyword>
<dbReference type="EMBL" id="VFRP01000007">
    <property type="protein sequence ID" value="TPE51434.1"/>
    <property type="molecule type" value="Genomic_DNA"/>
</dbReference>
<organism evidence="9 10">
    <name type="scientific">Amaricoccus solimangrovi</name>
    <dbReference type="NCBI Taxonomy" id="2589815"/>
    <lineage>
        <taxon>Bacteria</taxon>
        <taxon>Pseudomonadati</taxon>
        <taxon>Pseudomonadota</taxon>
        <taxon>Alphaproteobacteria</taxon>
        <taxon>Rhodobacterales</taxon>
        <taxon>Paracoccaceae</taxon>
        <taxon>Amaricoccus</taxon>
    </lineage>
</organism>